<reference evidence="2 3" key="1">
    <citation type="journal article" date="2017" name="Genome Announc.">
        <title>Complete Genome Sequences of Two Acetylene-Fermenting Pelobacter acetylenicus Strains.</title>
        <authorList>
            <person name="Sutton J.M."/>
            <person name="Baesman S.M."/>
            <person name="Fierst J.L."/>
            <person name="Poret-Peterson A.T."/>
            <person name="Oremland R.S."/>
            <person name="Dunlap D.S."/>
            <person name="Akob D.M."/>
        </authorList>
    </citation>
    <scope>NUCLEOTIDE SEQUENCE [LARGE SCALE GENOMIC DNA]</scope>
    <source>
        <strain evidence="2 3">SFB93</strain>
    </source>
</reference>
<dbReference type="KEGG" id="pef:A7E78_11030"/>
<dbReference type="STRING" id="1842532.A7E78_11030"/>
<evidence type="ECO:0000313" key="3">
    <source>
        <dbReference type="Proteomes" id="UP000182517"/>
    </source>
</evidence>
<organism evidence="2 3">
    <name type="scientific">Syntrophotalea acetylenivorans</name>
    <dbReference type="NCBI Taxonomy" id="1842532"/>
    <lineage>
        <taxon>Bacteria</taxon>
        <taxon>Pseudomonadati</taxon>
        <taxon>Thermodesulfobacteriota</taxon>
        <taxon>Desulfuromonadia</taxon>
        <taxon>Desulfuromonadales</taxon>
        <taxon>Syntrophotaleaceae</taxon>
        <taxon>Syntrophotalea</taxon>
    </lineage>
</organism>
<dbReference type="Proteomes" id="UP000182517">
    <property type="component" value="Chromosome"/>
</dbReference>
<accession>A0A1L3GT96</accession>
<dbReference type="InterPro" id="IPR015032">
    <property type="entry name" value="ThsB__TIR-like_domain"/>
</dbReference>
<dbReference type="Pfam" id="PF08937">
    <property type="entry name" value="ThsB_TIR"/>
    <property type="match status" value="1"/>
</dbReference>
<evidence type="ECO:0000259" key="1">
    <source>
        <dbReference type="Pfam" id="PF08937"/>
    </source>
</evidence>
<evidence type="ECO:0000313" key="2">
    <source>
        <dbReference type="EMBL" id="APG29105.1"/>
    </source>
</evidence>
<protein>
    <recommendedName>
        <fullName evidence="1">Thoeris protein ThsB TIR-like domain-containing protein</fullName>
    </recommendedName>
</protein>
<feature type="domain" description="Thoeris protein ThsB TIR-like" evidence="1">
    <location>
        <begin position="7"/>
        <end position="89"/>
    </location>
</feature>
<keyword evidence="3" id="KW-1185">Reference proteome</keyword>
<sequence length="129" mass="14499">MAKSKVFISFDYDNDSDLKTLLIGQSKNEDTPFEISDWSVKEHIQGDWKEKVRAKLRRVDQVAVICGEHTHTATGVSAEVKLAQEEGVPYFLLKGRANNTCTKPKAAKTSDKLYKWTWDNLKALVGGGR</sequence>
<name>A0A1L3GT96_9BACT</name>
<gene>
    <name evidence="2" type="ORF">A7E78_11030</name>
</gene>
<proteinExistence type="predicted"/>
<dbReference type="AlphaFoldDB" id="A0A1L3GT96"/>
<dbReference type="EMBL" id="CP015519">
    <property type="protein sequence ID" value="APG29105.1"/>
    <property type="molecule type" value="Genomic_DNA"/>
</dbReference>